<organism evidence="1 2">
    <name type="scientific">Musa troglodytarum</name>
    <name type="common">fe'i banana</name>
    <dbReference type="NCBI Taxonomy" id="320322"/>
    <lineage>
        <taxon>Eukaryota</taxon>
        <taxon>Viridiplantae</taxon>
        <taxon>Streptophyta</taxon>
        <taxon>Embryophyta</taxon>
        <taxon>Tracheophyta</taxon>
        <taxon>Spermatophyta</taxon>
        <taxon>Magnoliopsida</taxon>
        <taxon>Liliopsida</taxon>
        <taxon>Zingiberales</taxon>
        <taxon>Musaceae</taxon>
        <taxon>Musa</taxon>
    </lineage>
</organism>
<evidence type="ECO:0000313" key="1">
    <source>
        <dbReference type="EMBL" id="URE16080.1"/>
    </source>
</evidence>
<name>A0A9E7GJX7_9LILI</name>
<dbReference type="Proteomes" id="UP001055439">
    <property type="component" value="Chromosome 7"/>
</dbReference>
<protein>
    <submittedName>
        <fullName evidence="1">Uncharacterized protein</fullName>
    </submittedName>
</protein>
<gene>
    <name evidence="1" type="ORF">MUK42_14305</name>
</gene>
<dbReference type="AlphaFoldDB" id="A0A9E7GJX7"/>
<dbReference type="EMBL" id="CP097509">
    <property type="protein sequence ID" value="URE16080.1"/>
    <property type="molecule type" value="Genomic_DNA"/>
</dbReference>
<accession>A0A9E7GJX7</accession>
<evidence type="ECO:0000313" key="2">
    <source>
        <dbReference type="Proteomes" id="UP001055439"/>
    </source>
</evidence>
<keyword evidence="2" id="KW-1185">Reference proteome</keyword>
<proteinExistence type="predicted"/>
<reference evidence="1" key="1">
    <citation type="submission" date="2022-05" db="EMBL/GenBank/DDBJ databases">
        <title>The Musa troglodytarum L. genome provides insights into the mechanism of non-climacteric behaviour and enrichment of carotenoids.</title>
        <authorList>
            <person name="Wang J."/>
        </authorList>
    </citation>
    <scope>NUCLEOTIDE SEQUENCE</scope>
    <source>
        <tissue evidence="1">Leaf</tissue>
    </source>
</reference>
<sequence length="115" mass="12667">MHHCLKLPTIVDNGRTDPMHLQSNQEIKEEPSVLERHLLQVPRIGSAETTASARRSSLEASREITRATGVATCQKTSPWSSTCHRPRPESMEAPVSLSAFMVLGDLHCAAACHLR</sequence>